<feature type="active site" description="Proton donor/acceptor" evidence="3">
    <location>
        <position position="79"/>
    </location>
</feature>
<dbReference type="PANTHER" id="PTHR43323">
    <property type="entry name" value="3-HYDROXY-3-METHYLGLUTARYL COENZYME A SYNTHASE"/>
    <property type="match status" value="1"/>
</dbReference>
<feature type="binding site" evidence="4">
    <location>
        <position position="143"/>
    </location>
    <ligand>
        <name>(3S)-3-hydroxy-3-methylglutaryl-CoA</name>
        <dbReference type="ChEBI" id="CHEBI:43074"/>
    </ligand>
</feature>
<dbReference type="Pfam" id="PF08540">
    <property type="entry name" value="HMG_CoA_synt_C"/>
    <property type="match status" value="2"/>
</dbReference>
<evidence type="ECO:0000256" key="4">
    <source>
        <dbReference type="PIRSR" id="PIRSR611554-2"/>
    </source>
</evidence>
<dbReference type="PATRIC" id="fig|1423807.3.peg.2158"/>
<evidence type="ECO:0000256" key="3">
    <source>
        <dbReference type="PIRSR" id="PIRSR611554-1"/>
    </source>
</evidence>
<comment type="caution">
    <text evidence="7">The sequence shown here is derived from an EMBL/GenBank/DDBJ whole genome shotgun (WGS) entry which is preliminary data.</text>
</comment>
<dbReference type="RefSeq" id="WP_010622277.1">
    <property type="nucleotide sequence ID" value="NZ_AZGF01000059.1"/>
</dbReference>
<dbReference type="SUPFAM" id="SSF53901">
    <property type="entry name" value="Thiolase-like"/>
    <property type="match status" value="2"/>
</dbReference>
<dbReference type="CDD" id="cd00827">
    <property type="entry name" value="init_cond_enzymes"/>
    <property type="match status" value="1"/>
</dbReference>
<dbReference type="InterPro" id="IPR013746">
    <property type="entry name" value="HMG_CoA_synt_C_dom"/>
</dbReference>
<dbReference type="GO" id="GO:0004421">
    <property type="term" value="F:hydroxymethylglutaryl-CoA synthase activity"/>
    <property type="evidence" value="ECO:0007669"/>
    <property type="project" value="InterPro"/>
</dbReference>
<dbReference type="NCBIfam" id="TIGR01835">
    <property type="entry name" value="HMG-CoA-S_prok"/>
    <property type="match status" value="1"/>
</dbReference>
<dbReference type="PANTHER" id="PTHR43323:SF2">
    <property type="entry name" value="HYDROXYMETHYLGLUTARYL-COA SYNTHASE"/>
    <property type="match status" value="1"/>
</dbReference>
<protein>
    <submittedName>
        <fullName evidence="7">Hydroxymethylglutaryl-CoA synthase</fullName>
    </submittedName>
</protein>
<keyword evidence="2" id="KW-0808">Transferase</keyword>
<dbReference type="GO" id="GO:0006084">
    <property type="term" value="P:acetyl-CoA metabolic process"/>
    <property type="evidence" value="ECO:0007669"/>
    <property type="project" value="InterPro"/>
</dbReference>
<dbReference type="OrthoDB" id="9769523at2"/>
<evidence type="ECO:0000256" key="2">
    <source>
        <dbReference type="ARBA" id="ARBA00022679"/>
    </source>
</evidence>
<feature type="active site" description="Acyl-thioester intermediate" evidence="3">
    <location>
        <position position="111"/>
    </location>
</feature>
<feature type="domain" description="Hydroxymethylglutaryl-coenzyme A synthase C-terminal" evidence="6">
    <location>
        <begin position="256"/>
        <end position="353"/>
    </location>
</feature>
<evidence type="ECO:0000313" key="7">
    <source>
        <dbReference type="EMBL" id="KRM08924.1"/>
    </source>
</evidence>
<feature type="binding site" evidence="4">
    <location>
        <position position="242"/>
    </location>
    <ligand>
        <name>(3S)-3-hydroxy-3-methylglutaryl-CoA</name>
        <dbReference type="ChEBI" id="CHEBI:43074"/>
    </ligand>
</feature>
<proteinExistence type="inferred from homology"/>
<evidence type="ECO:0000313" key="8">
    <source>
        <dbReference type="Proteomes" id="UP000051820"/>
    </source>
</evidence>
<dbReference type="AlphaFoldDB" id="A0A0R1W3A4"/>
<feature type="active site" description="Proton donor/acceptor" evidence="3">
    <location>
        <position position="233"/>
    </location>
</feature>
<feature type="domain" description="Hydroxymethylglutaryl-coenzyme A synthase N-terminal" evidence="5">
    <location>
        <begin position="2"/>
        <end position="164"/>
    </location>
</feature>
<dbReference type="EMBL" id="AZGF01000059">
    <property type="protein sequence ID" value="KRM08924.1"/>
    <property type="molecule type" value="Genomic_DNA"/>
</dbReference>
<dbReference type="Proteomes" id="UP000051820">
    <property type="component" value="Unassembled WGS sequence"/>
</dbReference>
<dbReference type="Gene3D" id="3.40.47.10">
    <property type="match status" value="2"/>
</dbReference>
<gene>
    <name evidence="7" type="ORF">FD16_GL002101</name>
</gene>
<dbReference type="Pfam" id="PF01154">
    <property type="entry name" value="HMG_CoA_synt_N"/>
    <property type="match status" value="1"/>
</dbReference>
<feature type="domain" description="Hydroxymethylglutaryl-coenzyme A synthase C-terminal" evidence="6">
    <location>
        <begin position="175"/>
        <end position="247"/>
    </location>
</feature>
<accession>A0A0R1W3A4</accession>
<comment type="similarity">
    <text evidence="1">Belongs to the thiolase-like superfamily. HMG-CoA synthase family.</text>
</comment>
<dbReference type="InterPro" id="IPR016039">
    <property type="entry name" value="Thiolase-like"/>
</dbReference>
<dbReference type="InterPro" id="IPR013528">
    <property type="entry name" value="HMG_CoA_synth_N"/>
</dbReference>
<evidence type="ECO:0000259" key="5">
    <source>
        <dbReference type="Pfam" id="PF01154"/>
    </source>
</evidence>
<organism evidence="7 8">
    <name type="scientific">Paucilactobacillus suebicus DSM 5007 = KCTC 3549</name>
    <dbReference type="NCBI Taxonomy" id="1423807"/>
    <lineage>
        <taxon>Bacteria</taxon>
        <taxon>Bacillati</taxon>
        <taxon>Bacillota</taxon>
        <taxon>Bacilli</taxon>
        <taxon>Lactobacillales</taxon>
        <taxon>Lactobacillaceae</taxon>
        <taxon>Paucilactobacillus</taxon>
    </lineage>
</organism>
<keyword evidence="8" id="KW-1185">Reference proteome</keyword>
<dbReference type="InterPro" id="IPR011554">
    <property type="entry name" value="HMG_CoA_synthase_prok"/>
</dbReference>
<dbReference type="STRING" id="1423807.FD16_GL002101"/>
<evidence type="ECO:0000259" key="6">
    <source>
        <dbReference type="Pfam" id="PF08540"/>
    </source>
</evidence>
<dbReference type="eggNOG" id="COG3425">
    <property type="taxonomic scope" value="Bacteria"/>
</dbReference>
<feature type="binding site" evidence="4">
    <location>
        <position position="275"/>
    </location>
    <ligand>
        <name>(3S)-3-hydroxy-3-methylglutaryl-CoA</name>
        <dbReference type="ChEBI" id="CHEBI:43074"/>
    </ligand>
</feature>
<name>A0A0R1W3A4_9LACO</name>
<sequence length="389" mass="43355">MQIGIDKIGFYTPSLYLDLVDLAHARNEEPDKYLIGIGQEKQAVIPATQDIVTMGASAADQILTEEDKKDISTVIVATESGVDNSKAAAIYVKQLLGLDNFVRTVELKEACYSGTAAIQFARGLVNLNDKEKVLVITADIARYGIGTPGEVTQGGGAIAMLISVNPRVLAIENQSVSYTDDIMDFWRPLYRSEALVDGKYSTNVYIDFFNKCWNRYSEITDRSFDDFSALIFHLPFTKMGKKALDSVMEKEPENIANHFGTQLKFSQQLSRQVGNLYTGSLYMSFLSLLQFNSELVAGNRIGLFSYGSGAEGEFYSGILQNEYGDVIDFENIETMLNNRTKVSVADYETIFNSQIGYTSTDVVLDTSNDKSKYVLSGQKDQQRQYFVRK</sequence>
<evidence type="ECO:0000256" key="1">
    <source>
        <dbReference type="ARBA" id="ARBA00007061"/>
    </source>
</evidence>
<reference evidence="7 8" key="1">
    <citation type="journal article" date="2015" name="Genome Announc.">
        <title>Expanding the biotechnology potential of lactobacilli through comparative genomics of 213 strains and associated genera.</title>
        <authorList>
            <person name="Sun Z."/>
            <person name="Harris H.M."/>
            <person name="McCann A."/>
            <person name="Guo C."/>
            <person name="Argimon S."/>
            <person name="Zhang W."/>
            <person name="Yang X."/>
            <person name="Jeffery I.B."/>
            <person name="Cooney J.C."/>
            <person name="Kagawa T.F."/>
            <person name="Liu W."/>
            <person name="Song Y."/>
            <person name="Salvetti E."/>
            <person name="Wrobel A."/>
            <person name="Rasinkangas P."/>
            <person name="Parkhill J."/>
            <person name="Rea M.C."/>
            <person name="O'Sullivan O."/>
            <person name="Ritari J."/>
            <person name="Douillard F.P."/>
            <person name="Paul Ross R."/>
            <person name="Yang R."/>
            <person name="Briner A.E."/>
            <person name="Felis G.E."/>
            <person name="de Vos W.M."/>
            <person name="Barrangou R."/>
            <person name="Klaenhammer T.R."/>
            <person name="Caufield P.W."/>
            <person name="Cui Y."/>
            <person name="Zhang H."/>
            <person name="O'Toole P.W."/>
        </authorList>
    </citation>
    <scope>NUCLEOTIDE SEQUENCE [LARGE SCALE GENOMIC DNA]</scope>
    <source>
        <strain evidence="7 8">DSM 5007</strain>
    </source>
</reference>